<reference evidence="2" key="1">
    <citation type="submission" date="2016-07" db="EMBL/GenBank/DDBJ databases">
        <title>Nontailed viruses are major unrecognized killers of bacteria in the ocean.</title>
        <authorList>
            <person name="Kauffman K."/>
            <person name="Hussain F."/>
            <person name="Yang J."/>
            <person name="Arevalo P."/>
            <person name="Brown J."/>
            <person name="Cutler M."/>
            <person name="Kelly L."/>
            <person name="Polz M.F."/>
        </authorList>
    </citation>
    <scope>NUCLEOTIDE SEQUENCE [LARGE SCALE GENOMIC DNA]</scope>
    <source>
        <strain evidence="2">10N.261.51.B8</strain>
    </source>
</reference>
<gene>
    <name evidence="1" type="ORF">BCT74_20630</name>
</gene>
<dbReference type="AlphaFoldDB" id="A0A2N7II73"/>
<proteinExistence type="predicted"/>
<comment type="caution">
    <text evidence="1">The sequence shown here is derived from an EMBL/GenBank/DDBJ whole genome shotgun (WGS) entry which is preliminary data.</text>
</comment>
<sequence>MTQLALFNLAIDSKLRASDLLSLRIFEVSSQNRIFSHVKNIQQKIDIEVQFEKKTRTRQSLMKWVLMASYMPAIFFSKPKISYSYYMRVWASWIGP</sequence>
<dbReference type="EMBL" id="MCYL01000012">
    <property type="protein sequence ID" value="PML57241.1"/>
    <property type="molecule type" value="Genomic_DNA"/>
</dbReference>
<evidence type="ECO:0000313" key="2">
    <source>
        <dbReference type="Proteomes" id="UP000235746"/>
    </source>
</evidence>
<accession>A0A2N7II73</accession>
<evidence type="ECO:0000313" key="1">
    <source>
        <dbReference type="EMBL" id="PML57241.1"/>
    </source>
</evidence>
<protein>
    <recommendedName>
        <fullName evidence="3">Tyr recombinase domain-containing protein</fullName>
    </recommendedName>
</protein>
<name>A0A2N7II73_9VIBR</name>
<organism evidence="1 2">
    <name type="scientific">Vibrio lentus</name>
    <dbReference type="NCBI Taxonomy" id="136468"/>
    <lineage>
        <taxon>Bacteria</taxon>
        <taxon>Pseudomonadati</taxon>
        <taxon>Pseudomonadota</taxon>
        <taxon>Gammaproteobacteria</taxon>
        <taxon>Vibrionales</taxon>
        <taxon>Vibrionaceae</taxon>
        <taxon>Vibrio</taxon>
    </lineage>
</organism>
<dbReference type="Proteomes" id="UP000235746">
    <property type="component" value="Unassembled WGS sequence"/>
</dbReference>
<evidence type="ECO:0008006" key="3">
    <source>
        <dbReference type="Google" id="ProtNLM"/>
    </source>
</evidence>